<sequence>MSYLNDEALDGGLDWIVSTGTVLHICSAEPANYAGIAAVELGSKTGLTMTGPADGDTDGRKVTCPAVTDGTVGATGTASHWAISNGSDTLVAAGALASTQAVIAGNTFSTGAFAVATLRDPS</sequence>
<organism evidence="1 2">
    <name type="scientific">Pseudooceanicola nanhaiensis</name>
    <dbReference type="NCBI Taxonomy" id="375761"/>
    <lineage>
        <taxon>Bacteria</taxon>
        <taxon>Pseudomonadati</taxon>
        <taxon>Pseudomonadota</taxon>
        <taxon>Alphaproteobacteria</taxon>
        <taxon>Rhodobacterales</taxon>
        <taxon>Paracoccaceae</taxon>
        <taxon>Pseudooceanicola</taxon>
    </lineage>
</organism>
<keyword evidence="2" id="KW-1185">Reference proteome</keyword>
<reference evidence="1" key="1">
    <citation type="journal article" date="2014" name="Int. J. Syst. Evol. Microbiol.">
        <title>Complete genome sequence of Corynebacterium casei LMG S-19264T (=DSM 44701T), isolated from a smear-ripened cheese.</title>
        <authorList>
            <consortium name="US DOE Joint Genome Institute (JGI-PGF)"/>
            <person name="Walter F."/>
            <person name="Albersmeier A."/>
            <person name="Kalinowski J."/>
            <person name="Ruckert C."/>
        </authorList>
    </citation>
    <scope>NUCLEOTIDE SEQUENCE</scope>
    <source>
        <strain evidence="1">CGMCC 1.6293</strain>
    </source>
</reference>
<protein>
    <submittedName>
        <fullName evidence="1">Uncharacterized protein</fullName>
    </submittedName>
</protein>
<reference evidence="1" key="2">
    <citation type="submission" date="2020-09" db="EMBL/GenBank/DDBJ databases">
        <authorList>
            <person name="Sun Q."/>
            <person name="Zhou Y."/>
        </authorList>
    </citation>
    <scope>NUCLEOTIDE SEQUENCE</scope>
    <source>
        <strain evidence="1">CGMCC 1.6293</strain>
    </source>
</reference>
<comment type="caution">
    <text evidence="1">The sequence shown here is derived from an EMBL/GenBank/DDBJ whole genome shotgun (WGS) entry which is preliminary data.</text>
</comment>
<evidence type="ECO:0000313" key="1">
    <source>
        <dbReference type="EMBL" id="GGL91502.1"/>
    </source>
</evidence>
<accession>A0A917SNQ9</accession>
<dbReference type="Proteomes" id="UP000649829">
    <property type="component" value="Unassembled WGS sequence"/>
</dbReference>
<name>A0A917SNQ9_9RHOB</name>
<evidence type="ECO:0000313" key="2">
    <source>
        <dbReference type="Proteomes" id="UP000649829"/>
    </source>
</evidence>
<dbReference type="EMBL" id="BMLF01000001">
    <property type="protein sequence ID" value="GGL91502.1"/>
    <property type="molecule type" value="Genomic_DNA"/>
</dbReference>
<proteinExistence type="predicted"/>
<dbReference type="RefSeq" id="WP_028286075.1">
    <property type="nucleotide sequence ID" value="NZ_BMLF01000001.1"/>
</dbReference>
<gene>
    <name evidence="1" type="ORF">GCM10011534_12080</name>
</gene>
<dbReference type="AlphaFoldDB" id="A0A917SNQ9"/>